<comment type="cofactor">
    <cofactor evidence="1 8">
        <name>heme</name>
        <dbReference type="ChEBI" id="CHEBI:30413"/>
    </cofactor>
</comment>
<organism evidence="12 13">
    <name type="scientific">Pseudo-nitzschia multistriata</name>
    <dbReference type="NCBI Taxonomy" id="183589"/>
    <lineage>
        <taxon>Eukaryota</taxon>
        <taxon>Sar</taxon>
        <taxon>Stramenopiles</taxon>
        <taxon>Ochrophyta</taxon>
        <taxon>Bacillariophyta</taxon>
        <taxon>Bacillariophyceae</taxon>
        <taxon>Bacillariophycidae</taxon>
        <taxon>Bacillariales</taxon>
        <taxon>Bacillariaceae</taxon>
        <taxon>Pseudo-nitzschia</taxon>
    </lineage>
</organism>
<evidence type="ECO:0000256" key="8">
    <source>
        <dbReference type="PIRSR" id="PIRSR602401-1"/>
    </source>
</evidence>
<dbReference type="GO" id="GO:0004497">
    <property type="term" value="F:monooxygenase activity"/>
    <property type="evidence" value="ECO:0007669"/>
    <property type="project" value="UniProtKB-KW"/>
</dbReference>
<evidence type="ECO:0008006" key="14">
    <source>
        <dbReference type="Google" id="ProtNLM"/>
    </source>
</evidence>
<dbReference type="AlphaFoldDB" id="A0A448ZAU7"/>
<dbReference type="GO" id="GO:0005506">
    <property type="term" value="F:iron ion binding"/>
    <property type="evidence" value="ECO:0007669"/>
    <property type="project" value="InterPro"/>
</dbReference>
<comment type="similarity">
    <text evidence="2 9">Belongs to the cytochrome P450 family.</text>
</comment>
<dbReference type="PRINTS" id="PR00385">
    <property type="entry name" value="P450"/>
</dbReference>
<dbReference type="Pfam" id="PF00067">
    <property type="entry name" value="p450"/>
    <property type="match status" value="2"/>
</dbReference>
<feature type="signal peptide" evidence="11">
    <location>
        <begin position="1"/>
        <end position="34"/>
    </location>
</feature>
<evidence type="ECO:0000256" key="6">
    <source>
        <dbReference type="ARBA" id="ARBA00023004"/>
    </source>
</evidence>
<dbReference type="PROSITE" id="PS00086">
    <property type="entry name" value="CYTOCHROME_P450"/>
    <property type="match status" value="1"/>
</dbReference>
<name>A0A448ZAU7_9STRA</name>
<evidence type="ECO:0000313" key="12">
    <source>
        <dbReference type="EMBL" id="VEU39140.1"/>
    </source>
</evidence>
<dbReference type="Proteomes" id="UP000291116">
    <property type="component" value="Unassembled WGS sequence"/>
</dbReference>
<evidence type="ECO:0000256" key="4">
    <source>
        <dbReference type="ARBA" id="ARBA00022723"/>
    </source>
</evidence>
<dbReference type="InterPro" id="IPR017972">
    <property type="entry name" value="Cyt_P450_CS"/>
</dbReference>
<evidence type="ECO:0000256" key="5">
    <source>
        <dbReference type="ARBA" id="ARBA00023002"/>
    </source>
</evidence>
<protein>
    <recommendedName>
        <fullName evidence="14">Cytochrome P450</fullName>
    </recommendedName>
</protein>
<dbReference type="GO" id="GO:0016705">
    <property type="term" value="F:oxidoreductase activity, acting on paired donors, with incorporation or reduction of molecular oxygen"/>
    <property type="evidence" value="ECO:0007669"/>
    <property type="project" value="InterPro"/>
</dbReference>
<feature type="chain" id="PRO_5019130197" description="Cytochrome P450" evidence="11">
    <location>
        <begin position="35"/>
        <end position="622"/>
    </location>
</feature>
<keyword evidence="6 8" id="KW-0408">Iron</keyword>
<evidence type="ECO:0000256" key="3">
    <source>
        <dbReference type="ARBA" id="ARBA00022617"/>
    </source>
</evidence>
<keyword evidence="7 9" id="KW-0503">Monooxygenase</keyword>
<evidence type="ECO:0000256" key="11">
    <source>
        <dbReference type="SAM" id="SignalP"/>
    </source>
</evidence>
<evidence type="ECO:0000256" key="7">
    <source>
        <dbReference type="ARBA" id="ARBA00023033"/>
    </source>
</evidence>
<dbReference type="SUPFAM" id="SSF48264">
    <property type="entry name" value="Cytochrome P450"/>
    <property type="match status" value="1"/>
</dbReference>
<accession>A0A448ZAU7</accession>
<keyword evidence="13" id="KW-1185">Reference proteome</keyword>
<keyword evidence="11" id="KW-0732">Signal</keyword>
<evidence type="ECO:0000313" key="13">
    <source>
        <dbReference type="Proteomes" id="UP000291116"/>
    </source>
</evidence>
<reference evidence="12 13" key="1">
    <citation type="submission" date="2019-01" db="EMBL/GenBank/DDBJ databases">
        <authorList>
            <person name="Ferrante I. M."/>
        </authorList>
    </citation>
    <scope>NUCLEOTIDE SEQUENCE [LARGE SCALE GENOMIC DNA]</scope>
    <source>
        <strain evidence="12 13">B856</strain>
    </source>
</reference>
<dbReference type="InterPro" id="IPR001128">
    <property type="entry name" value="Cyt_P450"/>
</dbReference>
<evidence type="ECO:0000256" key="2">
    <source>
        <dbReference type="ARBA" id="ARBA00010617"/>
    </source>
</evidence>
<dbReference type="PANTHER" id="PTHR24279:SF120">
    <property type="entry name" value="CYTOCHROME P450"/>
    <property type="match status" value="1"/>
</dbReference>
<feature type="compositionally biased region" description="Polar residues" evidence="10">
    <location>
        <begin position="318"/>
        <end position="329"/>
    </location>
</feature>
<evidence type="ECO:0000256" key="1">
    <source>
        <dbReference type="ARBA" id="ARBA00001971"/>
    </source>
</evidence>
<dbReference type="InterPro" id="IPR002401">
    <property type="entry name" value="Cyt_P450_E_grp-I"/>
</dbReference>
<dbReference type="EMBL" id="CAACVS010000206">
    <property type="protein sequence ID" value="VEU39140.1"/>
    <property type="molecule type" value="Genomic_DNA"/>
</dbReference>
<evidence type="ECO:0000256" key="10">
    <source>
        <dbReference type="SAM" id="MobiDB-lite"/>
    </source>
</evidence>
<feature type="region of interest" description="Disordered" evidence="10">
    <location>
        <begin position="307"/>
        <end position="329"/>
    </location>
</feature>
<feature type="binding site" description="axial binding residue" evidence="8">
    <location>
        <position position="559"/>
    </location>
    <ligand>
        <name>heme</name>
        <dbReference type="ChEBI" id="CHEBI:30413"/>
    </ligand>
    <ligandPart>
        <name>Fe</name>
        <dbReference type="ChEBI" id="CHEBI:18248"/>
    </ligandPart>
</feature>
<dbReference type="Gene3D" id="1.10.630.10">
    <property type="entry name" value="Cytochrome P450"/>
    <property type="match status" value="1"/>
</dbReference>
<gene>
    <name evidence="12" type="ORF">PSNMU_V1.4_AUG-EV-PASAV3_0059840</name>
</gene>
<sequence>MSPSTISMTSSSLSPTIVTFLLLGLLAALPAANAFQTAEKTVSTPLTNKKKDIRLAEIPTPVQWPLIGNLPDFLSRGGVDGYAEVHESMYRDYGEVYGSNLGGGNTMLVVADPNVYDQVLRREGTLPRGGAEMVTTFTDYYKENELELPLKSISAGPGWREWRSALNPDLYVLWDTYLPAIAKSCSEISSVAGTEMSRKNLSFHTFVSRAAFDMFSAVLFGESPRTTDTSNARPEDVEFVKATQTAFEATGKLMTNPMEKYSWFPSEGDNLYEIFVKNMDLVFNIGKDRCTKFANDALSLQQEAAKAKESEANGSGIGSETGSLASEASNGCPVTALKSTIQSAKPRMSLGRNKVVPTSFGETNPSLIERLVDRGVFGDENDETATKRIDTIGDVAAPLLMAGVDTTAYVMGWFYLNLASNPDVQTRLAIELRETLGGADVVTVEQLESLTYLKACFRESHRLTPSNPLLTKKLKEDIDLVVTNGNNGSPDKAYRAPAGENICLNLRGIPMDPKYVENPMVFSPERFLPEAVSARKGTPSEVIDHPYFSDPFGRGKRRCIGANVAVAEMLVLAARLVQDWEIRLVDPSEATTSPTKKWKPKQKLMLLADPYPDMVLVPRTKA</sequence>
<dbReference type="InterPro" id="IPR050479">
    <property type="entry name" value="CYP11_CYP27_families"/>
</dbReference>
<keyword evidence="3 8" id="KW-0349">Heme</keyword>
<dbReference type="InterPro" id="IPR036396">
    <property type="entry name" value="Cyt_P450_sf"/>
</dbReference>
<dbReference type="GO" id="GO:0020037">
    <property type="term" value="F:heme binding"/>
    <property type="evidence" value="ECO:0007669"/>
    <property type="project" value="InterPro"/>
</dbReference>
<dbReference type="PANTHER" id="PTHR24279">
    <property type="entry name" value="CYTOCHROME P450"/>
    <property type="match status" value="1"/>
</dbReference>
<keyword evidence="4 8" id="KW-0479">Metal-binding</keyword>
<dbReference type="PRINTS" id="PR00463">
    <property type="entry name" value="EP450I"/>
</dbReference>
<keyword evidence="5 9" id="KW-0560">Oxidoreductase</keyword>
<proteinExistence type="inferred from homology"/>
<dbReference type="OrthoDB" id="3945418at2759"/>
<evidence type="ECO:0000256" key="9">
    <source>
        <dbReference type="RuleBase" id="RU000461"/>
    </source>
</evidence>